<keyword evidence="8" id="KW-0560">Oxidoreductase</keyword>
<keyword evidence="5" id="KW-0285">Flavoprotein</keyword>
<dbReference type="Pfam" id="PF13434">
    <property type="entry name" value="Lys_Orn_oxgnase"/>
    <property type="match status" value="1"/>
</dbReference>
<comment type="caution">
    <text evidence="11">The sequence shown here is derived from an EMBL/GenBank/DDBJ whole genome shotgun (WGS) entry which is preliminary data.</text>
</comment>
<keyword evidence="12" id="KW-1185">Reference proteome</keyword>
<dbReference type="EC" id="1.14.13.196" evidence="4"/>
<evidence type="ECO:0000256" key="8">
    <source>
        <dbReference type="ARBA" id="ARBA00023002"/>
    </source>
</evidence>
<comment type="pathway">
    <text evidence="2">Siderophore biosynthesis.</text>
</comment>
<dbReference type="Gene3D" id="3.50.50.60">
    <property type="entry name" value="FAD/NAD(P)-binding domain"/>
    <property type="match status" value="2"/>
</dbReference>
<reference evidence="11 12" key="1">
    <citation type="submission" date="2017-03" db="EMBL/GenBank/DDBJ databases">
        <title>Genomes of endolithic fungi from Antarctica.</title>
        <authorList>
            <person name="Coleine C."/>
            <person name="Masonjones S."/>
            <person name="Stajich J.E."/>
        </authorList>
    </citation>
    <scope>NUCLEOTIDE SEQUENCE [LARGE SCALE GENOMIC DNA]</scope>
    <source>
        <strain evidence="11 12">CCFEE 5187</strain>
    </source>
</reference>
<gene>
    <name evidence="11" type="ORF">B0A49_12202</name>
</gene>
<dbReference type="OrthoDB" id="76038at2759"/>
<sequence>MANDGIISGVTVVHDVIIIGAGPAGLAVAARLCEHTPSAIFTDEEHRRYHWIRKNGTKTTILNQRKNTIKPAESSCGNISTLVLDATAATWMAKWNMLLEKFEIEYLRSPMFFHPDPGDRDGLLAFTYEQDREQDLQEISNCVGKEVSKHHKKRKASKGNIHRKEGFWRGPASRLEIDERDRKDYYSPSTALFSAYCDCVVQRYKLNKNLVRQEGVQDIDFGIVKQISDVDDVFTVTTNKGVHHARAVVLAVGAGNAPSIPDAGLTPPMVGQCHAMQIKEFPDPSVHVKMRAKKETNVLVVGGGLTSAQVADLAVSKGVTRVWHVMRSELKVKPFDVDLAWVGKFRNIEQSAFWSSDCFEARLQQIQAARGGGSMTPTYHTILKKHMGAGRLILHTKTNLKERTYDSATQTWQVSTFPNRNLPPIDYIYFATGIATDYSTLPYLQTLRAKHPISDAGGLPSLNEDLMWKDGVPLFVTGRLAGLQLEPSAGNLAGARVGAERVAWSVQDFVGQNTGAKRKDSGQDDPLYTWSAGIGNRYEGLQEDSTA</sequence>
<name>A0A4U0VKV2_9PEZI</name>
<dbReference type="InterPro" id="IPR036188">
    <property type="entry name" value="FAD/NAD-bd_sf"/>
</dbReference>
<dbReference type="GO" id="GO:0016491">
    <property type="term" value="F:oxidoreductase activity"/>
    <property type="evidence" value="ECO:0007669"/>
    <property type="project" value="UniProtKB-KW"/>
</dbReference>
<evidence type="ECO:0000256" key="2">
    <source>
        <dbReference type="ARBA" id="ARBA00004924"/>
    </source>
</evidence>
<evidence type="ECO:0000256" key="4">
    <source>
        <dbReference type="ARBA" id="ARBA00012881"/>
    </source>
</evidence>
<comment type="catalytic activity">
    <reaction evidence="10">
        <text>L-ornithine + NADH + O2 = N(5)-hydroxy-L-ornithine + NAD(+) + H2O</text>
        <dbReference type="Rhea" id="RHEA:41512"/>
        <dbReference type="ChEBI" id="CHEBI:15377"/>
        <dbReference type="ChEBI" id="CHEBI:15379"/>
        <dbReference type="ChEBI" id="CHEBI:46911"/>
        <dbReference type="ChEBI" id="CHEBI:57540"/>
        <dbReference type="ChEBI" id="CHEBI:57945"/>
        <dbReference type="ChEBI" id="CHEBI:78275"/>
        <dbReference type="EC" id="1.14.13.196"/>
    </reaction>
</comment>
<dbReference type="EMBL" id="NAJN01002696">
    <property type="protein sequence ID" value="TKA49947.1"/>
    <property type="molecule type" value="Genomic_DNA"/>
</dbReference>
<keyword evidence="6" id="KW-0274">FAD</keyword>
<dbReference type="PANTHER" id="PTHR38663">
    <property type="match status" value="1"/>
</dbReference>
<evidence type="ECO:0000256" key="6">
    <source>
        <dbReference type="ARBA" id="ARBA00022827"/>
    </source>
</evidence>
<evidence type="ECO:0000256" key="9">
    <source>
        <dbReference type="ARBA" id="ARBA00047598"/>
    </source>
</evidence>
<organism evidence="11 12">
    <name type="scientific">Cryomyces minteri</name>
    <dbReference type="NCBI Taxonomy" id="331657"/>
    <lineage>
        <taxon>Eukaryota</taxon>
        <taxon>Fungi</taxon>
        <taxon>Dikarya</taxon>
        <taxon>Ascomycota</taxon>
        <taxon>Pezizomycotina</taxon>
        <taxon>Dothideomycetes</taxon>
        <taxon>Dothideomycetes incertae sedis</taxon>
        <taxon>Cryomyces</taxon>
    </lineage>
</organism>
<dbReference type="Proteomes" id="UP000308768">
    <property type="component" value="Unassembled WGS sequence"/>
</dbReference>
<dbReference type="AlphaFoldDB" id="A0A4U0VKV2"/>
<keyword evidence="7" id="KW-0521">NADP</keyword>
<protein>
    <recommendedName>
        <fullName evidence="4">L-ornithine N(5)-monooxygenase [NAD(P)H]</fullName>
        <ecNumber evidence="4">1.14.13.196</ecNumber>
    </recommendedName>
</protein>
<comment type="catalytic activity">
    <reaction evidence="9">
        <text>L-ornithine + NADPH + O2 = N(5)-hydroxy-L-ornithine + NADP(+) + H2O</text>
        <dbReference type="Rhea" id="RHEA:41508"/>
        <dbReference type="ChEBI" id="CHEBI:15377"/>
        <dbReference type="ChEBI" id="CHEBI:15379"/>
        <dbReference type="ChEBI" id="CHEBI:46911"/>
        <dbReference type="ChEBI" id="CHEBI:57783"/>
        <dbReference type="ChEBI" id="CHEBI:58349"/>
        <dbReference type="ChEBI" id="CHEBI:78275"/>
        <dbReference type="EC" id="1.14.13.196"/>
    </reaction>
</comment>
<proteinExistence type="inferred from homology"/>
<evidence type="ECO:0000256" key="10">
    <source>
        <dbReference type="ARBA" id="ARBA00049248"/>
    </source>
</evidence>
<dbReference type="InterPro" id="IPR025700">
    <property type="entry name" value="Lys/Orn_oxygenase"/>
</dbReference>
<evidence type="ECO:0000256" key="7">
    <source>
        <dbReference type="ARBA" id="ARBA00022857"/>
    </source>
</evidence>
<evidence type="ECO:0000256" key="5">
    <source>
        <dbReference type="ARBA" id="ARBA00022630"/>
    </source>
</evidence>
<dbReference type="STRING" id="331657.A0A4U0VKV2"/>
<evidence type="ECO:0000313" key="11">
    <source>
        <dbReference type="EMBL" id="TKA49947.1"/>
    </source>
</evidence>
<accession>A0A4U0VKV2</accession>
<evidence type="ECO:0000256" key="1">
    <source>
        <dbReference type="ARBA" id="ARBA00001974"/>
    </source>
</evidence>
<comment type="cofactor">
    <cofactor evidence="1">
        <name>FAD</name>
        <dbReference type="ChEBI" id="CHEBI:57692"/>
    </cofactor>
</comment>
<dbReference type="PANTHER" id="PTHR38663:SF1">
    <property type="entry name" value="L-ORNITHINE N(5)-MONOOXYGENASE"/>
    <property type="match status" value="1"/>
</dbReference>
<comment type="similarity">
    <text evidence="3">Belongs to the lysine N(6)-hydroxylase/L-ornithine N(5)-oxygenase family.</text>
</comment>
<dbReference type="SUPFAM" id="SSF51905">
    <property type="entry name" value="FAD/NAD(P)-binding domain"/>
    <property type="match status" value="1"/>
</dbReference>
<evidence type="ECO:0000313" key="12">
    <source>
        <dbReference type="Proteomes" id="UP000308768"/>
    </source>
</evidence>
<evidence type="ECO:0000256" key="3">
    <source>
        <dbReference type="ARBA" id="ARBA00007588"/>
    </source>
</evidence>